<dbReference type="AlphaFoldDB" id="A0A1H4IIV7"/>
<organism evidence="2 3">
    <name type="scientific">Amycolatopsis tolypomycina</name>
    <dbReference type="NCBI Taxonomy" id="208445"/>
    <lineage>
        <taxon>Bacteria</taxon>
        <taxon>Bacillati</taxon>
        <taxon>Actinomycetota</taxon>
        <taxon>Actinomycetes</taxon>
        <taxon>Pseudonocardiales</taxon>
        <taxon>Pseudonocardiaceae</taxon>
        <taxon>Amycolatopsis</taxon>
    </lineage>
</organism>
<evidence type="ECO:0000256" key="1">
    <source>
        <dbReference type="SAM" id="Phobius"/>
    </source>
</evidence>
<keyword evidence="3" id="KW-1185">Reference proteome</keyword>
<dbReference type="Proteomes" id="UP000199622">
    <property type="component" value="Unassembled WGS sequence"/>
</dbReference>
<dbReference type="OrthoDB" id="5187995at2"/>
<evidence type="ECO:0000313" key="3">
    <source>
        <dbReference type="Proteomes" id="UP000199622"/>
    </source>
</evidence>
<accession>A0A1H4IIV7</accession>
<dbReference type="EMBL" id="FNSO01000002">
    <property type="protein sequence ID" value="SEB33258.1"/>
    <property type="molecule type" value="Genomic_DNA"/>
</dbReference>
<reference evidence="3" key="1">
    <citation type="submission" date="2016-10" db="EMBL/GenBank/DDBJ databases">
        <authorList>
            <person name="Varghese N."/>
            <person name="Submissions S."/>
        </authorList>
    </citation>
    <scope>NUCLEOTIDE SEQUENCE [LARGE SCALE GENOMIC DNA]</scope>
    <source>
        <strain evidence="3">DSM 44544</strain>
    </source>
</reference>
<dbReference type="InterPro" id="IPR047928">
    <property type="entry name" value="Perm_prefix_1"/>
</dbReference>
<dbReference type="RefSeq" id="WP_091304395.1">
    <property type="nucleotide sequence ID" value="NZ_FNSO01000002.1"/>
</dbReference>
<feature type="transmembrane region" description="Helical" evidence="1">
    <location>
        <begin position="186"/>
        <end position="208"/>
    </location>
</feature>
<proteinExistence type="predicted"/>
<feature type="transmembrane region" description="Helical" evidence="1">
    <location>
        <begin position="121"/>
        <end position="143"/>
    </location>
</feature>
<evidence type="ECO:0000313" key="2">
    <source>
        <dbReference type="EMBL" id="SEB33258.1"/>
    </source>
</evidence>
<name>A0A1H4IIV7_9PSEU</name>
<sequence>MIDEYLGELDRRLHGCGRFKADLLEEARGGLHDAADAYRAGGWDDAEAERRAVADFGPAAVVARDYQAELGMLSGVRTLWKLVLGVPAMQIAWDYARILTFGEWTKLSTPSPEWYMVITRVSHGAVFLVPVIGLVALLGIRWLSRRIDGTGLARFCGVLIALAVGVNIGSIGLLIAATGVVDVSRLFLSVPCALLMFAWVALSVRLVVLARRSWGGYATIVA</sequence>
<keyword evidence="1" id="KW-1133">Transmembrane helix</keyword>
<dbReference type="NCBIfam" id="NF038403">
    <property type="entry name" value="perm_prefix_1"/>
    <property type="match status" value="1"/>
</dbReference>
<keyword evidence="1" id="KW-0812">Transmembrane</keyword>
<dbReference type="STRING" id="208445.SAMN04489727_0712"/>
<keyword evidence="1" id="KW-0472">Membrane</keyword>
<feature type="transmembrane region" description="Helical" evidence="1">
    <location>
        <begin position="155"/>
        <end position="180"/>
    </location>
</feature>
<protein>
    <submittedName>
        <fullName evidence="2">Uncharacterized protein</fullName>
    </submittedName>
</protein>
<gene>
    <name evidence="2" type="ORF">SAMN04489727_0712</name>
</gene>